<reference evidence="2 3" key="1">
    <citation type="submission" date="2020-04" db="EMBL/GenBank/DDBJ databases">
        <title>Perkinsus olseni comparative genomics.</title>
        <authorList>
            <person name="Bogema D.R."/>
        </authorList>
    </citation>
    <scope>NUCLEOTIDE SEQUENCE [LARGE SCALE GENOMIC DNA]</scope>
    <source>
        <strain evidence="2 3">ATCC PRA-207</strain>
    </source>
</reference>
<accession>A0A7J6TFY5</accession>
<dbReference type="Proteomes" id="UP000553632">
    <property type="component" value="Unassembled WGS sequence"/>
</dbReference>
<evidence type="ECO:0000313" key="3">
    <source>
        <dbReference type="Proteomes" id="UP000553632"/>
    </source>
</evidence>
<proteinExistence type="predicted"/>
<keyword evidence="3" id="KW-1185">Reference proteome</keyword>
<protein>
    <submittedName>
        <fullName evidence="2">Uncharacterized protein</fullName>
    </submittedName>
</protein>
<name>A0A7J6TFY5_PEROL</name>
<evidence type="ECO:0000256" key="1">
    <source>
        <dbReference type="SAM" id="MobiDB-lite"/>
    </source>
</evidence>
<feature type="compositionally biased region" description="Polar residues" evidence="1">
    <location>
        <begin position="17"/>
        <end position="26"/>
    </location>
</feature>
<feature type="region of interest" description="Disordered" evidence="1">
    <location>
        <begin position="17"/>
        <end position="45"/>
    </location>
</feature>
<comment type="caution">
    <text evidence="2">The sequence shown here is derived from an EMBL/GenBank/DDBJ whole genome shotgun (WGS) entry which is preliminary data.</text>
</comment>
<dbReference type="EMBL" id="JABANO010011010">
    <property type="protein sequence ID" value="KAF4744169.1"/>
    <property type="molecule type" value="Genomic_DNA"/>
</dbReference>
<organism evidence="2 3">
    <name type="scientific">Perkinsus olseni</name>
    <name type="common">Perkinsus atlanticus</name>
    <dbReference type="NCBI Taxonomy" id="32597"/>
    <lineage>
        <taxon>Eukaryota</taxon>
        <taxon>Sar</taxon>
        <taxon>Alveolata</taxon>
        <taxon>Perkinsozoa</taxon>
        <taxon>Perkinsea</taxon>
        <taxon>Perkinsida</taxon>
        <taxon>Perkinsidae</taxon>
        <taxon>Perkinsus</taxon>
    </lineage>
</organism>
<gene>
    <name evidence="2" type="ORF">FOZ63_022492</name>
</gene>
<feature type="non-terminal residue" evidence="2">
    <location>
        <position position="1"/>
    </location>
</feature>
<sequence>AIPPGVKLTASALQQQAAGQMPSSGRSALRIYSGKTGGSGEVMSRPIPVIGETQVGMGQ</sequence>
<evidence type="ECO:0000313" key="2">
    <source>
        <dbReference type="EMBL" id="KAF4744169.1"/>
    </source>
</evidence>
<dbReference type="AlphaFoldDB" id="A0A7J6TFY5"/>